<gene>
    <name evidence="1" type="ORF">DA092_10425</name>
</gene>
<keyword evidence="2" id="KW-1185">Reference proteome</keyword>
<organism evidence="1 2">
    <name type="scientific">Photobacterium damselae</name>
    <dbReference type="NCBI Taxonomy" id="38293"/>
    <lineage>
        <taxon>Bacteria</taxon>
        <taxon>Pseudomonadati</taxon>
        <taxon>Pseudomonadota</taxon>
        <taxon>Gammaproteobacteria</taxon>
        <taxon>Vibrionales</taxon>
        <taxon>Vibrionaceae</taxon>
        <taxon>Photobacterium</taxon>
    </lineage>
</organism>
<dbReference type="Proteomes" id="UP000718715">
    <property type="component" value="Unassembled WGS sequence"/>
</dbReference>
<protein>
    <submittedName>
        <fullName evidence="1">Uncharacterized protein</fullName>
    </submittedName>
</protein>
<evidence type="ECO:0000313" key="2">
    <source>
        <dbReference type="Proteomes" id="UP000718715"/>
    </source>
</evidence>
<evidence type="ECO:0000313" key="1">
    <source>
        <dbReference type="EMBL" id="TMX75365.1"/>
    </source>
</evidence>
<comment type="caution">
    <text evidence="1">The sequence shown here is derived from an EMBL/GenBank/DDBJ whole genome shotgun (WGS) entry which is preliminary data.</text>
</comment>
<proteinExistence type="predicted"/>
<accession>A0ACD3SXM1</accession>
<sequence>MKTLLAVVVSVVSFSTSASYYEDWATAPMAVETREQPAKDQASDLYFDQFGGNPKDYSFIEADFNGDGVHDVIINDNAVNPNWQFYTTIDGEFQHTGQLTPRELKRMASYEGTTWTIPESKVNSTMPFSFAAKVRNDGRIVFAGRYKGMTRDIIMFQNKGRVVSLDDIKVTVNDGQCEGVVLYKPFTLTGGRDFIKPKSTVKMGNWIYATTNNECNVVMFSISDGQQVQSFEQ</sequence>
<dbReference type="EMBL" id="PZOJ01000088">
    <property type="protein sequence ID" value="TMX75365.1"/>
    <property type="molecule type" value="Genomic_DNA"/>
</dbReference>
<name>A0ACD3SXM1_PHODM</name>
<reference evidence="1" key="1">
    <citation type="submission" date="2018-03" db="EMBL/GenBank/DDBJ databases">
        <title>Genomic characterization of a polymicrobial infection associated with a disease outbreak in Pacific white shrimp (Litopenaeus vannamei).</title>
        <authorList>
            <person name="Turner J.W."/>
            <person name="Bachand P.T."/>
            <person name="Tallman J."/>
            <person name="Elledge N.C."/>
            <person name="Pinnell L.J."/>
            <person name="Laughlin R.C."/>
            <person name="Zimba P.V."/>
        </authorList>
    </citation>
    <scope>NUCLEOTIDE SEQUENCE</scope>
    <source>
        <strain evidence="1">Hep-2b-22</strain>
    </source>
</reference>